<accession>A0A545TID1</accession>
<keyword evidence="1" id="KW-0732">Signal</keyword>
<keyword evidence="4" id="KW-1185">Reference proteome</keyword>
<dbReference type="InterPro" id="IPR016088">
    <property type="entry name" value="Chalcone_isomerase_3-sand"/>
</dbReference>
<feature type="domain" description="Chalcone isomerase" evidence="2">
    <location>
        <begin position="45"/>
        <end position="194"/>
    </location>
</feature>
<dbReference type="Gene3D" id="3.50.70.10">
    <property type="match status" value="1"/>
</dbReference>
<evidence type="ECO:0000256" key="1">
    <source>
        <dbReference type="SAM" id="SignalP"/>
    </source>
</evidence>
<dbReference type="EMBL" id="VIKR01000001">
    <property type="protein sequence ID" value="TQV76980.1"/>
    <property type="molecule type" value="Genomic_DNA"/>
</dbReference>
<reference evidence="3 4" key="1">
    <citation type="submission" date="2019-06" db="EMBL/GenBank/DDBJ databases">
        <title>Draft genome of Aliikangiella marina GYP-15.</title>
        <authorList>
            <person name="Wang G."/>
        </authorList>
    </citation>
    <scope>NUCLEOTIDE SEQUENCE [LARGE SCALE GENOMIC DNA]</scope>
    <source>
        <strain evidence="3 4">GYP-15</strain>
    </source>
</reference>
<evidence type="ECO:0000259" key="2">
    <source>
        <dbReference type="Pfam" id="PF16036"/>
    </source>
</evidence>
<dbReference type="RefSeq" id="WP_142888340.1">
    <property type="nucleotide sequence ID" value="NZ_VIKR01000001.1"/>
</dbReference>
<dbReference type="Pfam" id="PF16036">
    <property type="entry name" value="Chalcone_3"/>
    <property type="match status" value="1"/>
</dbReference>
<dbReference type="OrthoDB" id="7277038at2"/>
<comment type="caution">
    <text evidence="3">The sequence shown here is derived from an EMBL/GenBank/DDBJ whole genome shotgun (WGS) entry which is preliminary data.</text>
</comment>
<proteinExistence type="predicted"/>
<dbReference type="AlphaFoldDB" id="A0A545TID1"/>
<dbReference type="InterPro" id="IPR016087">
    <property type="entry name" value="Chalcone_isomerase"/>
</dbReference>
<feature type="chain" id="PRO_5022020734" description="Chalcone isomerase domain-containing protein" evidence="1">
    <location>
        <begin position="22"/>
        <end position="211"/>
    </location>
</feature>
<dbReference type="SUPFAM" id="SSF54626">
    <property type="entry name" value="Chalcone isomerase"/>
    <property type="match status" value="1"/>
</dbReference>
<evidence type="ECO:0000313" key="3">
    <source>
        <dbReference type="EMBL" id="TQV76980.1"/>
    </source>
</evidence>
<evidence type="ECO:0000313" key="4">
    <source>
        <dbReference type="Proteomes" id="UP000317839"/>
    </source>
</evidence>
<organism evidence="3 4">
    <name type="scientific">Aliikangiella marina</name>
    <dbReference type="NCBI Taxonomy" id="1712262"/>
    <lineage>
        <taxon>Bacteria</taxon>
        <taxon>Pseudomonadati</taxon>
        <taxon>Pseudomonadota</taxon>
        <taxon>Gammaproteobacteria</taxon>
        <taxon>Oceanospirillales</taxon>
        <taxon>Pleioneaceae</taxon>
        <taxon>Aliikangiella</taxon>
    </lineage>
</organism>
<dbReference type="GO" id="GO:0016872">
    <property type="term" value="F:intramolecular lyase activity"/>
    <property type="evidence" value="ECO:0007669"/>
    <property type="project" value="InterPro"/>
</dbReference>
<name>A0A545TID1_9GAMM</name>
<dbReference type="Proteomes" id="UP000317839">
    <property type="component" value="Unassembled WGS sequence"/>
</dbReference>
<feature type="signal peptide" evidence="1">
    <location>
        <begin position="1"/>
        <end position="21"/>
    </location>
</feature>
<gene>
    <name evidence="3" type="ORF">FLL45_03235</name>
</gene>
<protein>
    <recommendedName>
        <fullName evidence="2">Chalcone isomerase domain-containing protein</fullName>
    </recommendedName>
</protein>
<sequence>MKTLKVLLTAILVMTTGTLIAAEPTEEEKLLAVQRIDIIDKPALMIGMGLTQRMSDDYYIAALYLEENVQFDGTDVFLYEPVVRRMEFRIASTSSVSARSFARKLAEGIRINNARDDISLQKAQVARLMRFFRGTYKKGDVLRFDYHNSFGTRVSLNDRVLGEIPRSNDMYKLLIKVWVGERPPSSRFKEGIMGKNEPEYAVNLLKKFVAL</sequence>
<dbReference type="InterPro" id="IPR036298">
    <property type="entry name" value="Chalcone_isomerase_sf"/>
</dbReference>